<evidence type="ECO:0000256" key="1">
    <source>
        <dbReference type="SAM" id="SignalP"/>
    </source>
</evidence>
<accession>A0A838ZKQ8</accession>
<dbReference type="AlphaFoldDB" id="A0A838ZKQ8"/>
<protein>
    <recommendedName>
        <fullName evidence="4">Peptidylprolyl isomerase</fullName>
    </recommendedName>
</protein>
<dbReference type="EMBL" id="JACDZE010000002">
    <property type="protein sequence ID" value="MBA5629838.1"/>
    <property type="molecule type" value="Genomic_DNA"/>
</dbReference>
<dbReference type="PROSITE" id="PS51257">
    <property type="entry name" value="PROKAR_LIPOPROTEIN"/>
    <property type="match status" value="1"/>
</dbReference>
<sequence>MMKKWGICLLAAGLFLTACSSDDDNNEVSQEDQNQVDDEAIVNYLEDHYFEPERGLIRKYDDEDEADDAYPNLKSMGVKLNSGVWVIKRPGVTAEGPSITSNTQDSIQISYDSNRFIASRDNVTEGSELYGSVGTYYNTINSTGVAAWDPIFYYTEITEDLADNDINLDHFVIEGFVEGLKEFNSTQTSGDDLYNFQGAIIVPSRAAYGRDFVYTGGQLRNDVYRNTSFIFNFELHQFLPRNN</sequence>
<proteinExistence type="predicted"/>
<evidence type="ECO:0008006" key="4">
    <source>
        <dbReference type="Google" id="ProtNLM"/>
    </source>
</evidence>
<evidence type="ECO:0000313" key="3">
    <source>
        <dbReference type="Proteomes" id="UP000552241"/>
    </source>
</evidence>
<dbReference type="Proteomes" id="UP000552241">
    <property type="component" value="Unassembled WGS sequence"/>
</dbReference>
<keyword evidence="3" id="KW-1185">Reference proteome</keyword>
<organism evidence="2 3">
    <name type="scientific">Moheibacter lacus</name>
    <dbReference type="NCBI Taxonomy" id="2745851"/>
    <lineage>
        <taxon>Bacteria</taxon>
        <taxon>Pseudomonadati</taxon>
        <taxon>Bacteroidota</taxon>
        <taxon>Flavobacteriia</taxon>
        <taxon>Flavobacteriales</taxon>
        <taxon>Weeksellaceae</taxon>
        <taxon>Moheibacter</taxon>
    </lineage>
</organism>
<name>A0A838ZKQ8_9FLAO</name>
<feature type="signal peptide" evidence="1">
    <location>
        <begin position="1"/>
        <end position="20"/>
    </location>
</feature>
<dbReference type="RefSeq" id="WP_182043448.1">
    <property type="nucleotide sequence ID" value="NZ_JACDZE010000002.1"/>
</dbReference>
<gene>
    <name evidence="2" type="ORF">HU137_08670</name>
</gene>
<keyword evidence="1" id="KW-0732">Signal</keyword>
<comment type="caution">
    <text evidence="2">The sequence shown here is derived from an EMBL/GenBank/DDBJ whole genome shotgun (WGS) entry which is preliminary data.</text>
</comment>
<feature type="chain" id="PRO_5032916067" description="Peptidylprolyl isomerase" evidence="1">
    <location>
        <begin position="21"/>
        <end position="243"/>
    </location>
</feature>
<evidence type="ECO:0000313" key="2">
    <source>
        <dbReference type="EMBL" id="MBA5629838.1"/>
    </source>
</evidence>
<reference evidence="2 3" key="1">
    <citation type="submission" date="2020-07" db="EMBL/GenBank/DDBJ databases">
        <title>Moheibacter lacus sp. nov., a member of the family Flavobacteriaceae isolated from freshwater lake sediment.</title>
        <authorList>
            <person name="Liu Y."/>
        </authorList>
    </citation>
    <scope>NUCLEOTIDE SEQUENCE [LARGE SCALE GENOMIC DNA]</scope>
    <source>
        <strain evidence="2 3">BDHS18</strain>
    </source>
</reference>